<protein>
    <submittedName>
        <fullName evidence="2">Acetyltransferase, GNAT family</fullName>
    </submittedName>
</protein>
<dbReference type="EMBL" id="JGZU01000002">
    <property type="protein sequence ID" value="KFJ08302.1"/>
    <property type="molecule type" value="Genomic_DNA"/>
</dbReference>
<gene>
    <name evidence="2" type="ORF">BITS_0809</name>
</gene>
<dbReference type="OrthoDB" id="4142102at2"/>
<dbReference type="GO" id="GO:0016747">
    <property type="term" value="F:acyltransferase activity, transferring groups other than amino-acyl groups"/>
    <property type="evidence" value="ECO:0007669"/>
    <property type="project" value="InterPro"/>
</dbReference>
<dbReference type="Pfam" id="PF13302">
    <property type="entry name" value="Acetyltransf_3"/>
    <property type="match status" value="1"/>
</dbReference>
<dbReference type="Proteomes" id="UP000029080">
    <property type="component" value="Unassembled WGS sequence"/>
</dbReference>
<dbReference type="InterPro" id="IPR051531">
    <property type="entry name" value="N-acetyltransferase"/>
</dbReference>
<dbReference type="SUPFAM" id="SSF55729">
    <property type="entry name" value="Acyl-CoA N-acyltransferases (Nat)"/>
    <property type="match status" value="1"/>
</dbReference>
<evidence type="ECO:0000313" key="2">
    <source>
        <dbReference type="EMBL" id="KFJ08302.1"/>
    </source>
</evidence>
<dbReference type="PROSITE" id="PS51186">
    <property type="entry name" value="GNAT"/>
    <property type="match status" value="1"/>
</dbReference>
<evidence type="ECO:0000313" key="3">
    <source>
        <dbReference type="Proteomes" id="UP000029080"/>
    </source>
</evidence>
<reference evidence="2 3" key="1">
    <citation type="submission" date="2014-03" db="EMBL/GenBank/DDBJ databases">
        <title>Genomics of Bifidobacteria.</title>
        <authorList>
            <person name="Ventura M."/>
            <person name="Milani C."/>
            <person name="Lugli G.A."/>
        </authorList>
    </citation>
    <scope>NUCLEOTIDE SEQUENCE [LARGE SCALE GENOMIC DNA]</scope>
    <source>
        <strain evidence="2 3">JCM 13495</strain>
    </source>
</reference>
<dbReference type="InterPro" id="IPR000182">
    <property type="entry name" value="GNAT_dom"/>
</dbReference>
<evidence type="ECO:0000259" key="1">
    <source>
        <dbReference type="PROSITE" id="PS51186"/>
    </source>
</evidence>
<dbReference type="InterPro" id="IPR016181">
    <property type="entry name" value="Acyl_CoA_acyltransferase"/>
</dbReference>
<name>A0A087EKK1_9BIFI</name>
<proteinExistence type="predicted"/>
<keyword evidence="3" id="KW-1185">Reference proteome</keyword>
<dbReference type="STRING" id="356829.BITS_0809"/>
<keyword evidence="2" id="KW-0808">Transferase</keyword>
<dbReference type="eggNOG" id="COG1670">
    <property type="taxonomic scope" value="Bacteria"/>
</dbReference>
<dbReference type="PANTHER" id="PTHR43792">
    <property type="entry name" value="GNAT FAMILY, PUTATIVE (AFU_ORTHOLOGUE AFUA_3G00765)-RELATED-RELATED"/>
    <property type="match status" value="1"/>
</dbReference>
<accession>A0A087EKK1</accession>
<dbReference type="RefSeq" id="WP_044259170.1">
    <property type="nucleotide sequence ID" value="NZ_JGZU01000002.1"/>
</dbReference>
<feature type="domain" description="N-acetyltransferase" evidence="1">
    <location>
        <begin position="9"/>
        <end position="184"/>
    </location>
</feature>
<dbReference type="AlphaFoldDB" id="A0A087EKK1"/>
<organism evidence="2 3">
    <name type="scientific">Bifidobacterium tsurumiense</name>
    <dbReference type="NCBI Taxonomy" id="356829"/>
    <lineage>
        <taxon>Bacteria</taxon>
        <taxon>Bacillati</taxon>
        <taxon>Actinomycetota</taxon>
        <taxon>Actinomycetes</taxon>
        <taxon>Bifidobacteriales</taxon>
        <taxon>Bifidobacteriaceae</taxon>
        <taxon>Bifidobacterium</taxon>
    </lineage>
</organism>
<dbReference type="Gene3D" id="3.40.630.30">
    <property type="match status" value="1"/>
</dbReference>
<comment type="caution">
    <text evidence="2">The sequence shown here is derived from an EMBL/GenBank/DDBJ whole genome shotgun (WGS) entry which is preliminary data.</text>
</comment>
<sequence length="202" mass="22699">MKLLHTERLTLRPWREDDAPTLFALGSEPSIGLNAGWSPIRDIENARDVIESVLSNDFTYAMTLRESDELVGCIALKPVAESVLSLVHKGQIAGLETDELDNLDQTREIGYWLGVPYQGRGLMQEAAEAILRYAFEGLSAPGVWALHEASNRKSERVMEKLGMDGVGMLSHVHMSLLPGEVFWDEHVHFIGRSRWMKNNRIS</sequence>